<evidence type="ECO:0000313" key="1">
    <source>
        <dbReference type="EMBL" id="AXJ13124.1"/>
    </source>
</evidence>
<gene>
    <name evidence="1" type="ORF">Sp14A_12100</name>
</gene>
<organism evidence="1 2">
    <name type="scientific">Streptococcus pluranimalium</name>
    <dbReference type="NCBI Taxonomy" id="82348"/>
    <lineage>
        <taxon>Bacteria</taxon>
        <taxon>Bacillati</taxon>
        <taxon>Bacillota</taxon>
        <taxon>Bacilli</taxon>
        <taxon>Lactobacillales</taxon>
        <taxon>Streptococcaceae</taxon>
        <taxon>Streptococcus</taxon>
    </lineage>
</organism>
<evidence type="ECO:0008006" key="3">
    <source>
        <dbReference type="Google" id="ProtNLM"/>
    </source>
</evidence>
<dbReference type="GO" id="GO:0009295">
    <property type="term" value="C:nucleoid"/>
    <property type="evidence" value="ECO:0007669"/>
    <property type="project" value="InterPro"/>
</dbReference>
<dbReference type="EMBL" id="CP022601">
    <property type="protein sequence ID" value="AXJ13124.1"/>
    <property type="molecule type" value="Genomic_DNA"/>
</dbReference>
<evidence type="ECO:0000313" key="2">
    <source>
        <dbReference type="Proteomes" id="UP000255411"/>
    </source>
</evidence>
<reference evidence="1 2" key="1">
    <citation type="submission" date="2017-07" db="EMBL/GenBank/DDBJ databases">
        <title>Streptococcus pluranimalium as cause of bovine abortion.</title>
        <authorList>
            <person name="Rodriguez Campos S."/>
            <person name="Gobeli Brawand S."/>
            <person name="Brodard I."/>
            <person name="Rychener L."/>
            <person name="Perreten V."/>
        </authorList>
    </citation>
    <scope>NUCLEOTIDE SEQUENCE [LARGE SCALE GENOMIC DNA]</scope>
    <source>
        <strain evidence="1 2">14A0014</strain>
    </source>
</reference>
<sequence>MFSHFMRIKSMLDLYLKQLVIHQFSPNDTELNLAQAPIQFTPRLDDYFRKKISKVFSDDAKRGKFSEDHPFLAHFSDDLLETSTKIANLWKEEFVISEDQKTNDLVFIEFDKDGQAFFAFLRIALKENLAHLADGDNPISLTQNNLPSAAQTPDEALIINRESKQYYLIEKRIKHNGSFANYFSENLLQVEPEQSVKKSIKMMENTAQKIAEQFNKDDFQFQSKMRAAIHKNIEEEQELSPEKLADQLFDDNLTARLSFVDQLKESVPEPISVADIDHSRQSKKLETQKLSLSNGIELLVPNNVYQDAESVEFIQNPDGTYSILIKNIQDITNK</sequence>
<name>A0A345VK72_9STRE</name>
<dbReference type="Pfam" id="PF04245">
    <property type="entry name" value="NA37"/>
    <property type="match status" value="1"/>
</dbReference>
<proteinExistence type="predicted"/>
<dbReference type="Proteomes" id="UP000255411">
    <property type="component" value="Chromosome"/>
</dbReference>
<dbReference type="InterPro" id="IPR007358">
    <property type="entry name" value="Nucleoid_associated_NdpA"/>
</dbReference>
<dbReference type="AlphaFoldDB" id="A0A345VK72"/>
<protein>
    <recommendedName>
        <fullName evidence="3">Nucleoid-associated bacterial family protein</fullName>
    </recommendedName>
</protein>
<accession>A0A345VK72</accession>